<evidence type="ECO:0000313" key="2">
    <source>
        <dbReference type="EMBL" id="KAK5090923.1"/>
    </source>
</evidence>
<organism evidence="2 3">
    <name type="scientific">Lithohypha guttulata</name>
    <dbReference type="NCBI Taxonomy" id="1690604"/>
    <lineage>
        <taxon>Eukaryota</taxon>
        <taxon>Fungi</taxon>
        <taxon>Dikarya</taxon>
        <taxon>Ascomycota</taxon>
        <taxon>Pezizomycotina</taxon>
        <taxon>Eurotiomycetes</taxon>
        <taxon>Chaetothyriomycetidae</taxon>
        <taxon>Chaetothyriales</taxon>
        <taxon>Trichomeriaceae</taxon>
        <taxon>Lithohypha</taxon>
    </lineage>
</organism>
<dbReference type="PANTHER" id="PTHR10622:SF10">
    <property type="entry name" value="HET DOMAIN-CONTAINING PROTEIN"/>
    <property type="match status" value="1"/>
</dbReference>
<dbReference type="EMBL" id="JAVRRJ010000001">
    <property type="protein sequence ID" value="KAK5090923.1"/>
    <property type="molecule type" value="Genomic_DNA"/>
</dbReference>
<reference evidence="2 3" key="1">
    <citation type="submission" date="2023-08" db="EMBL/GenBank/DDBJ databases">
        <title>Black Yeasts Isolated from many extreme environments.</title>
        <authorList>
            <person name="Coleine C."/>
            <person name="Stajich J.E."/>
            <person name="Selbmann L."/>
        </authorList>
    </citation>
    <scope>NUCLEOTIDE SEQUENCE [LARGE SCALE GENOMIC DNA]</scope>
    <source>
        <strain evidence="2 3">CCFEE 5910</strain>
    </source>
</reference>
<dbReference type="PANTHER" id="PTHR10622">
    <property type="entry name" value="HET DOMAIN-CONTAINING PROTEIN"/>
    <property type="match status" value="1"/>
</dbReference>
<dbReference type="AlphaFoldDB" id="A0AAN7T637"/>
<dbReference type="Pfam" id="PF26640">
    <property type="entry name" value="DUF8212"/>
    <property type="match status" value="1"/>
</dbReference>
<name>A0AAN7T637_9EURO</name>
<feature type="domain" description="DUF8212" evidence="1">
    <location>
        <begin position="10"/>
        <end position="38"/>
    </location>
</feature>
<keyword evidence="3" id="KW-1185">Reference proteome</keyword>
<dbReference type="Proteomes" id="UP001309876">
    <property type="component" value="Unassembled WGS sequence"/>
</dbReference>
<proteinExistence type="predicted"/>
<accession>A0AAN7T637</accession>
<gene>
    <name evidence="2" type="ORF">LTR05_001101</name>
</gene>
<dbReference type="InterPro" id="IPR058525">
    <property type="entry name" value="DUF8212"/>
</dbReference>
<evidence type="ECO:0000259" key="1">
    <source>
        <dbReference type="Pfam" id="PF26640"/>
    </source>
</evidence>
<protein>
    <recommendedName>
        <fullName evidence="1">DUF8212 domain-containing protein</fullName>
    </recommendedName>
</protein>
<comment type="caution">
    <text evidence="2">The sequence shown here is derived from an EMBL/GenBank/DDBJ whole genome shotgun (WGS) entry which is preliminary data.</text>
</comment>
<sequence length="387" mass="43912">MPMLYGEGTKAFIRLQEEIIKTSDDHSIFAWHTNNVGTGSVLAPSPKCFAKSSDITSTAALSSPEPYAMTNCRDISADKELMPHARLHSDASRIGIFVKLTPRDRQYTRISIDGAHLYQINLLAYSDYHQKRKRILILQTLNMSDDIEMTYGFVLRTLSSVLFPIHTNFYSKTGLSRIVHSGKTSTPDERVVKVITLPVGQQGTVGTFRLWDTKAPVESNTVALVRFGFDFDFNPLCILYGTSSELWYMYCKDQDMWLKTQAGQRVRVSNEYVKSGGKEDYGWKDDVPFWAHWHRKGEYYDVLAHIDNDYPLDTEVSRSMDMSPLQTWSERGVCVVSGSRKSGVNIELQHINVRVEIALGHLHSASKAWFIDIFALGLPGYIECLRC</sequence>
<evidence type="ECO:0000313" key="3">
    <source>
        <dbReference type="Proteomes" id="UP001309876"/>
    </source>
</evidence>